<dbReference type="EMBL" id="MATO01000046">
    <property type="protein sequence ID" value="OCS89069.1"/>
    <property type="molecule type" value="Genomic_DNA"/>
</dbReference>
<dbReference type="GO" id="GO:0008270">
    <property type="term" value="F:zinc ion binding"/>
    <property type="evidence" value="ECO:0007669"/>
    <property type="project" value="InterPro"/>
</dbReference>
<accession>A0A1C0YPR8</accession>
<evidence type="ECO:0000313" key="2">
    <source>
        <dbReference type="EMBL" id="OCS89069.1"/>
    </source>
</evidence>
<dbReference type="CDD" id="cd00085">
    <property type="entry name" value="HNHc"/>
    <property type="match status" value="1"/>
</dbReference>
<comment type="caution">
    <text evidence="2">The sequence shown here is derived from an EMBL/GenBank/DDBJ whole genome shotgun (WGS) entry which is preliminary data.</text>
</comment>
<evidence type="ECO:0000313" key="3">
    <source>
        <dbReference type="Proteomes" id="UP000093482"/>
    </source>
</evidence>
<dbReference type="Proteomes" id="UP000093482">
    <property type="component" value="Unassembled WGS sequence"/>
</dbReference>
<protein>
    <recommendedName>
        <fullName evidence="1">HNH domain-containing protein</fullName>
    </recommendedName>
</protein>
<proteinExistence type="predicted"/>
<dbReference type="GO" id="GO:0003676">
    <property type="term" value="F:nucleic acid binding"/>
    <property type="evidence" value="ECO:0007669"/>
    <property type="project" value="InterPro"/>
</dbReference>
<evidence type="ECO:0000259" key="1">
    <source>
        <dbReference type="Pfam" id="PF01844"/>
    </source>
</evidence>
<dbReference type="Pfam" id="PF01844">
    <property type="entry name" value="HNH"/>
    <property type="match status" value="1"/>
</dbReference>
<sequence>MSTKSIKFETVTNLQQVIENMKRFEQDLNVEAKLRKQLKQFHQWYYVHDGDLLAPSKFIGYQNMTGNLYVNKRLLRRAKLDGRETEHVLKTMFIPYENEALNEYIHQKLNGQTRVTFKVNILEQEKEAIEKSFVKGDSHIKMSDLLQVVTEDVDALQGEGGYRIEGAEKLYFVKKYERDVHNRKRAIEIHGLNCYACGFNFEEMYGERGKDFIEVHHLQPLSTLKEAVEVNPKTDLVPLCANCHRMVHRKKDNVLTIEELKRIIKR</sequence>
<feature type="domain" description="HNH" evidence="1">
    <location>
        <begin position="194"/>
        <end position="249"/>
    </location>
</feature>
<name>A0A1C0YPR8_9BACL</name>
<organism evidence="2 3">
    <name type="scientific">Caryophanon latum</name>
    <dbReference type="NCBI Taxonomy" id="33977"/>
    <lineage>
        <taxon>Bacteria</taxon>
        <taxon>Bacillati</taxon>
        <taxon>Bacillota</taxon>
        <taxon>Bacilli</taxon>
        <taxon>Bacillales</taxon>
        <taxon>Caryophanaceae</taxon>
        <taxon>Caryophanon</taxon>
    </lineage>
</organism>
<gene>
    <name evidence="2" type="ORF">A6K76_13095</name>
</gene>
<dbReference type="GO" id="GO:0004519">
    <property type="term" value="F:endonuclease activity"/>
    <property type="evidence" value="ECO:0007669"/>
    <property type="project" value="InterPro"/>
</dbReference>
<reference evidence="2 3" key="1">
    <citation type="submission" date="2016-07" db="EMBL/GenBank/DDBJ databases">
        <title>Caryophanon latum genome sequencing.</title>
        <authorList>
            <person name="Verma A."/>
            <person name="Pal Y."/>
            <person name="Krishnamurthi S."/>
        </authorList>
    </citation>
    <scope>NUCLEOTIDE SEQUENCE [LARGE SCALE GENOMIC DNA]</scope>
    <source>
        <strain evidence="2 3">DSM 14151</strain>
    </source>
</reference>
<dbReference type="InterPro" id="IPR002711">
    <property type="entry name" value="HNH"/>
</dbReference>
<dbReference type="Gene3D" id="1.10.30.50">
    <property type="match status" value="1"/>
</dbReference>
<dbReference type="InterPro" id="IPR003615">
    <property type="entry name" value="HNH_nuc"/>
</dbReference>
<keyword evidence="3" id="KW-1185">Reference proteome</keyword>
<dbReference type="AlphaFoldDB" id="A0A1C0YPR8"/>